<proteinExistence type="inferred from homology"/>
<evidence type="ECO:0000256" key="1">
    <source>
        <dbReference type="ARBA" id="ARBA00005724"/>
    </source>
</evidence>
<dbReference type="PANTHER" id="PTHR20959">
    <property type="entry name" value="TRANSPORT AND GOLGI ORGANIZATION PROTEIN 6 FAMILY MEMBER"/>
    <property type="match status" value="1"/>
</dbReference>
<dbReference type="AlphaFoldDB" id="A0A1E4RQD8"/>
<name>A0A1E4RQD8_9ASCO</name>
<feature type="domain" description="RNA polymerase II assembly factor Rtp1 C-terminal" evidence="3">
    <location>
        <begin position="952"/>
        <end position="984"/>
    </location>
</feature>
<dbReference type="InterPro" id="IPR016024">
    <property type="entry name" value="ARM-type_fold"/>
</dbReference>
<evidence type="ECO:0000313" key="7">
    <source>
        <dbReference type="Proteomes" id="UP000095085"/>
    </source>
</evidence>
<gene>
    <name evidence="6" type="ORF">HYPBUDRAFT_102506</name>
</gene>
<dbReference type="RefSeq" id="XP_020078515.1">
    <property type="nucleotide sequence ID" value="XM_020218202.1"/>
</dbReference>
<feature type="compositionally biased region" description="Basic and acidic residues" evidence="2">
    <location>
        <begin position="1"/>
        <end position="10"/>
    </location>
</feature>
<dbReference type="GO" id="GO:0009306">
    <property type="term" value="P:protein secretion"/>
    <property type="evidence" value="ECO:0007669"/>
    <property type="project" value="TreeGrafter"/>
</dbReference>
<accession>A0A1E4RQD8</accession>
<evidence type="ECO:0000313" key="6">
    <source>
        <dbReference type="EMBL" id="ODV69448.1"/>
    </source>
</evidence>
<feature type="region of interest" description="Disordered" evidence="2">
    <location>
        <begin position="1"/>
        <end position="51"/>
    </location>
</feature>
<feature type="domain" description="RNA polymerase II assembly factor Rtp1 C-terminal" evidence="4">
    <location>
        <begin position="740"/>
        <end position="849"/>
    </location>
</feature>
<sequence length="996" mass="112915">MPPKIEELPIKSEPVPSGNKEVKNPFASKKKSTIRRNAQDIYPDKNRKGLNVPDYLGNSPLDKLFQRLQKVVEGDLDDIDISTLQDRMLESSLPEFELHYKVIEKLLDHLIEIRDLSNKSEAVNGDENLIKISLHDIKTFGKLVNLIIIHGIYPALGSFRIGIPFEKRRLNDFAKSKKPIKIKKLPEVPGAKSYKEKFGNSERLLRLIYSKLKIIFSEKSDVQELLIKGTGYSDFLTVSAAMITIPYFASHDKPQLLSEYNDFVTRLPDTFELFQTYSLLITTPSPPYFKQFIMSKLLTLHYDADDGISVLCEFILGLRDSEEINIEKFENVSNVILLKPKSINTVDYFKKIGVQIYTQLVNIDKPVITSCLGFVIDRLWNKNQLVARDFIFKHVWKNFNPENNSQSLVLVGEAALNNNINVLISLTKSNLSGELLSNILQPILLPIWSYYTFLKSNSKSTEVISQILISYFTITSTIENENSSIALNDLNNISKNLLIMGSEYWQFEFGPNGLLQIVKDSGNPLGESSSNKINSFLDKLDLACVYFTDLLKELDDDLIQGLFALILKRWLGLEENALEVSFDSKNEDAFFVLIDLRLLEKMGNEFKDSLAKTPLEMLEIVKSFLLLKKKEASKPSRPHERIVDSDDDSDDEDVEEELSSNILPIVLELLSVILSEASDLDQKSNDLLRDIQKLLKSLLKSQSESQTISNSIQALHDRIKILLDGDTKPTSTSDLHSKIFKRAITSLNDPLVPIRAHGLYLLRQLIELKSSVISLDFVINLHLINLKDPEPYIYLNVIKGLESLLEFNERDVLPHLISIYLNKQGDTELDERLKVGEVLLRYIQLKNEMFSGDMAALVFSAGISLIRVSKDESDIVDDRLRMSAMSLLGTCCNTNPIGVIDKLTDALDCVFGILQLETSKDKAIMRRSAIVLINDLILGTSSSDKISFPREYQEKVTTILRYIVETDNDLLAKEQAQTVLDTIDYLIKASIQTIKE</sequence>
<dbReference type="Pfam" id="PF23565">
    <property type="entry name" value="ARM_TANGO6"/>
    <property type="match status" value="1"/>
</dbReference>
<dbReference type="InterPro" id="IPR057407">
    <property type="entry name" value="HEAT_TANGO6"/>
</dbReference>
<dbReference type="Pfam" id="PF10304">
    <property type="entry name" value="RTP1_C2"/>
    <property type="match status" value="1"/>
</dbReference>
<evidence type="ECO:0000259" key="3">
    <source>
        <dbReference type="Pfam" id="PF10304"/>
    </source>
</evidence>
<dbReference type="InterPro" id="IPR019414">
    <property type="entry name" value="Rtp1_C2"/>
</dbReference>
<reference evidence="7" key="1">
    <citation type="submission" date="2016-05" db="EMBL/GenBank/DDBJ databases">
        <title>Comparative genomics of biotechnologically important yeasts.</title>
        <authorList>
            <consortium name="DOE Joint Genome Institute"/>
            <person name="Riley R."/>
            <person name="Haridas S."/>
            <person name="Wolfe K.H."/>
            <person name="Lopes M.R."/>
            <person name="Hittinger C.T."/>
            <person name="Goker M."/>
            <person name="Salamov A."/>
            <person name="Wisecaver J."/>
            <person name="Long T.M."/>
            <person name="Aerts A.L."/>
            <person name="Barry K."/>
            <person name="Choi C."/>
            <person name="Clum A."/>
            <person name="Coughlan A.Y."/>
            <person name="Deshpande S."/>
            <person name="Douglass A.P."/>
            <person name="Hanson S.J."/>
            <person name="Klenk H.-P."/>
            <person name="Labutti K."/>
            <person name="Lapidus A."/>
            <person name="Lindquist E."/>
            <person name="Lipzen A."/>
            <person name="Meier-Kolthoff J.P."/>
            <person name="Ohm R.A."/>
            <person name="Otillar R.P."/>
            <person name="Pangilinan J."/>
            <person name="Peng Y."/>
            <person name="Rokas A."/>
            <person name="Rosa C.A."/>
            <person name="Scheuner C."/>
            <person name="Sibirny A.A."/>
            <person name="Slot J.C."/>
            <person name="Stielow J.B."/>
            <person name="Sun H."/>
            <person name="Kurtzman C.P."/>
            <person name="Blackwell M."/>
            <person name="Grigoriev I.V."/>
            <person name="Jeffries T.W."/>
        </authorList>
    </citation>
    <scope>NUCLEOTIDE SEQUENCE [LARGE SCALE GENOMIC DNA]</scope>
    <source>
        <strain evidence="7">NRRL Y-1933</strain>
    </source>
</reference>
<dbReference type="Pfam" id="PF10363">
    <property type="entry name" value="RTP1_C1"/>
    <property type="match status" value="1"/>
</dbReference>
<dbReference type="InterPro" id="IPR039600">
    <property type="entry name" value="TANGO6/Rtp1"/>
</dbReference>
<dbReference type="SUPFAM" id="SSF48371">
    <property type="entry name" value="ARM repeat"/>
    <property type="match status" value="1"/>
</dbReference>
<protein>
    <submittedName>
        <fullName evidence="6">Protein required for cell viability</fullName>
    </submittedName>
</protein>
<comment type="similarity">
    <text evidence="1">Belongs to the Tango6 family.</text>
</comment>
<evidence type="ECO:0000259" key="4">
    <source>
        <dbReference type="Pfam" id="PF10363"/>
    </source>
</evidence>
<keyword evidence="7" id="KW-1185">Reference proteome</keyword>
<evidence type="ECO:0000259" key="5">
    <source>
        <dbReference type="Pfam" id="PF23565"/>
    </source>
</evidence>
<dbReference type="Proteomes" id="UP000095085">
    <property type="component" value="Unassembled WGS sequence"/>
</dbReference>
<dbReference type="EMBL" id="KV454538">
    <property type="protein sequence ID" value="ODV69448.1"/>
    <property type="molecule type" value="Genomic_DNA"/>
</dbReference>
<organism evidence="6 7">
    <name type="scientific">Hyphopichia burtonii NRRL Y-1933</name>
    <dbReference type="NCBI Taxonomy" id="984485"/>
    <lineage>
        <taxon>Eukaryota</taxon>
        <taxon>Fungi</taxon>
        <taxon>Dikarya</taxon>
        <taxon>Ascomycota</taxon>
        <taxon>Saccharomycotina</taxon>
        <taxon>Pichiomycetes</taxon>
        <taxon>Debaryomycetaceae</taxon>
        <taxon>Hyphopichia</taxon>
    </lineage>
</organism>
<dbReference type="PANTHER" id="PTHR20959:SF1">
    <property type="entry name" value="TRANSPORT AND GOLGI ORGANIZATION PROTEIN 6 HOMOLOG"/>
    <property type="match status" value="1"/>
</dbReference>
<feature type="domain" description="TANGO6 HEAT repeat" evidence="5">
    <location>
        <begin position="307"/>
        <end position="556"/>
    </location>
</feature>
<dbReference type="InterPro" id="IPR019451">
    <property type="entry name" value="Rtp1_C1"/>
</dbReference>
<evidence type="ECO:0000256" key="2">
    <source>
        <dbReference type="SAM" id="MobiDB-lite"/>
    </source>
</evidence>
<dbReference type="OrthoDB" id="39591at2759"/>
<dbReference type="GeneID" id="30992752"/>